<organism evidence="1 2">
    <name type="scientific">Aspergillus thermomutatus</name>
    <name type="common">Neosartorya pseudofischeri</name>
    <dbReference type="NCBI Taxonomy" id="41047"/>
    <lineage>
        <taxon>Eukaryota</taxon>
        <taxon>Fungi</taxon>
        <taxon>Dikarya</taxon>
        <taxon>Ascomycota</taxon>
        <taxon>Pezizomycotina</taxon>
        <taxon>Eurotiomycetes</taxon>
        <taxon>Eurotiomycetidae</taxon>
        <taxon>Eurotiales</taxon>
        <taxon>Aspergillaceae</taxon>
        <taxon>Aspergillus</taxon>
        <taxon>Aspergillus subgen. Fumigati</taxon>
    </lineage>
</organism>
<evidence type="ECO:0000313" key="1">
    <source>
        <dbReference type="EMBL" id="RHZ45037.1"/>
    </source>
</evidence>
<dbReference type="RefSeq" id="XP_026610574.1">
    <property type="nucleotide sequence ID" value="XM_026756545.1"/>
</dbReference>
<dbReference type="InterPro" id="IPR032710">
    <property type="entry name" value="NTF2-like_dom_sf"/>
</dbReference>
<protein>
    <recommendedName>
        <fullName evidence="3">SnoaL-like domain-containing protein</fullName>
    </recommendedName>
</protein>
<keyword evidence="2" id="KW-1185">Reference proteome</keyword>
<dbReference type="AlphaFoldDB" id="A0A397G333"/>
<gene>
    <name evidence="1" type="ORF">CDV56_102926</name>
</gene>
<dbReference type="OrthoDB" id="4971611at2759"/>
<name>A0A397G333_ASPTH</name>
<sequence>MTIRTTIHRGPLNPSAIISNPILEFYAKYAKDFRFAKSSTPPTAYYSTASKLINTDATIIFGAQAIWDYYIALYGQFERCEYEVISLTVIHDDETGKHTLTGEFLNTLHLKDNKGTVTLPQTFIYEIANAEEGCGTDGLQIWEVRCYFDRGILHGAATL</sequence>
<dbReference type="SUPFAM" id="SSF54427">
    <property type="entry name" value="NTF2-like"/>
    <property type="match status" value="1"/>
</dbReference>
<comment type="caution">
    <text evidence="1">The sequence shown here is derived from an EMBL/GenBank/DDBJ whole genome shotgun (WGS) entry which is preliminary data.</text>
</comment>
<accession>A0A397G333</accession>
<proteinExistence type="predicted"/>
<dbReference type="VEuPathDB" id="FungiDB:CDV56_102926"/>
<evidence type="ECO:0008006" key="3">
    <source>
        <dbReference type="Google" id="ProtNLM"/>
    </source>
</evidence>
<evidence type="ECO:0000313" key="2">
    <source>
        <dbReference type="Proteomes" id="UP000215305"/>
    </source>
</evidence>
<dbReference type="GeneID" id="38124900"/>
<dbReference type="Proteomes" id="UP000215305">
    <property type="component" value="Unassembled WGS sequence"/>
</dbReference>
<dbReference type="STRING" id="41047.A0A397G333"/>
<dbReference type="EMBL" id="NKHU02000303">
    <property type="protein sequence ID" value="RHZ45037.1"/>
    <property type="molecule type" value="Genomic_DNA"/>
</dbReference>
<reference evidence="1" key="1">
    <citation type="submission" date="2018-08" db="EMBL/GenBank/DDBJ databases">
        <title>Draft genome sequence of azole-resistant Aspergillus thermomutatus (Neosartorya pseudofischeri) strain HMR AF 39, isolated from a human nasal aspirate.</title>
        <authorList>
            <person name="Parent-Michaud M."/>
            <person name="Dufresne P.J."/>
            <person name="Fournier E."/>
            <person name="Martineau C."/>
            <person name="Moreira S."/>
            <person name="Perkins V."/>
            <person name="De Repentigny L."/>
            <person name="Dufresne S.F."/>
        </authorList>
    </citation>
    <scope>NUCLEOTIDE SEQUENCE [LARGE SCALE GENOMIC DNA]</scope>
    <source>
        <strain evidence="1">HMR AF 39</strain>
    </source>
</reference>